<evidence type="ECO:0000313" key="1">
    <source>
        <dbReference type="EMBL" id="OOH96109.1"/>
    </source>
</evidence>
<dbReference type="Gene3D" id="3.90.550.20">
    <property type="match status" value="1"/>
</dbReference>
<gene>
    <name evidence="1" type="ORF">BMF97_07070</name>
</gene>
<dbReference type="InterPro" id="IPR029044">
    <property type="entry name" value="Nucleotide-diphossugar_trans"/>
</dbReference>
<dbReference type="InterPro" id="IPR039367">
    <property type="entry name" value="Och1-like"/>
</dbReference>
<dbReference type="GO" id="GO:0006487">
    <property type="term" value="P:protein N-linked glycosylation"/>
    <property type="evidence" value="ECO:0007669"/>
    <property type="project" value="TreeGrafter"/>
</dbReference>
<organism evidence="1 2">
    <name type="scientific">Elizabethkingia meningoseptica</name>
    <name type="common">Chryseobacterium meningosepticum</name>
    <dbReference type="NCBI Taxonomy" id="238"/>
    <lineage>
        <taxon>Bacteria</taxon>
        <taxon>Pseudomonadati</taxon>
        <taxon>Bacteroidota</taxon>
        <taxon>Flavobacteriia</taxon>
        <taxon>Flavobacteriales</taxon>
        <taxon>Weeksellaceae</taxon>
        <taxon>Elizabethkingia</taxon>
    </lineage>
</organism>
<keyword evidence="2" id="KW-1185">Reference proteome</keyword>
<protein>
    <submittedName>
        <fullName evidence="1">Glycosyl transferase</fullName>
    </submittedName>
</protein>
<name>A0A1V3U0U1_ELIME</name>
<dbReference type="PANTHER" id="PTHR31834">
    <property type="entry name" value="INITIATION-SPECIFIC ALPHA-1,6-MANNOSYLTRANSFERASE"/>
    <property type="match status" value="1"/>
</dbReference>
<dbReference type="RefSeq" id="WP_069214729.1">
    <property type="nucleotide sequence ID" value="NZ_CP016378.1"/>
</dbReference>
<dbReference type="OrthoDB" id="277808at2"/>
<dbReference type="InterPro" id="IPR007577">
    <property type="entry name" value="GlycoTrfase_DXD_sugar-bd_CS"/>
</dbReference>
<dbReference type="EMBL" id="MPOG01000008">
    <property type="protein sequence ID" value="OOH96109.1"/>
    <property type="molecule type" value="Genomic_DNA"/>
</dbReference>
<proteinExistence type="predicted"/>
<accession>A0A1V3U0U1</accession>
<dbReference type="Pfam" id="PF04488">
    <property type="entry name" value="Gly_transf_sug"/>
    <property type="match status" value="1"/>
</dbReference>
<dbReference type="PANTHER" id="PTHR31834:SF1">
    <property type="entry name" value="INITIATION-SPECIFIC ALPHA-1,6-MANNOSYLTRANSFERASE"/>
    <property type="match status" value="1"/>
</dbReference>
<evidence type="ECO:0000313" key="2">
    <source>
        <dbReference type="Proteomes" id="UP000188947"/>
    </source>
</evidence>
<dbReference type="GO" id="GO:0000009">
    <property type="term" value="F:alpha-1,6-mannosyltransferase activity"/>
    <property type="evidence" value="ECO:0007669"/>
    <property type="project" value="InterPro"/>
</dbReference>
<dbReference type="AlphaFoldDB" id="A0A1V3U0U1"/>
<comment type="caution">
    <text evidence="1">The sequence shown here is derived from an EMBL/GenBank/DDBJ whole genome shotgun (WGS) entry which is preliminary data.</text>
</comment>
<reference evidence="1 2" key="1">
    <citation type="submission" date="2016-11" db="EMBL/GenBank/DDBJ databases">
        <title>Genome sequence and comparative genomic analysis of clinical strain Elizabethkingia meningoseptica 61421 PRCM.</title>
        <authorList>
            <person name="Wang M."/>
            <person name="Hu S."/>
            <person name="Cao L."/>
            <person name="Jiang T."/>
            <person name="Zhou Y."/>
            <person name="Ming D."/>
        </authorList>
    </citation>
    <scope>NUCLEOTIDE SEQUENCE [LARGE SCALE GENOMIC DNA]</scope>
    <source>
        <strain evidence="1 2">61421 PRCM</strain>
    </source>
</reference>
<dbReference type="SUPFAM" id="SSF53448">
    <property type="entry name" value="Nucleotide-diphospho-sugar transferases"/>
    <property type="match status" value="1"/>
</dbReference>
<dbReference type="Proteomes" id="UP000188947">
    <property type="component" value="Unassembled WGS sequence"/>
</dbReference>
<dbReference type="STRING" id="238.BBD35_15040"/>
<keyword evidence="1" id="KW-0808">Transferase</keyword>
<sequence length="220" mass="26536">MAIPKVIYQTYKTKNIPWYARFYIWRFRRNNRDFQYEFYDDERIDAFIKDNFSANTYKAFSRLQIGAAKADFFRYAILYKKGGIYLDIDSDILVDLNTFIRPDDEAIIAKEKTNKTLYAQWALFYTKEHPFLKTALHIMIHNIQHNKHPYNVHLTTGPGIYSEAVFRCLKNKDIRFRMVEDNYKGILKFKYLPARIFMSDLNPNHWRKQQQKMPVFVPEE</sequence>